<feature type="transmembrane region" description="Helical" evidence="2">
    <location>
        <begin position="76"/>
        <end position="100"/>
    </location>
</feature>
<accession>A0A8A4TYJ7</accession>
<feature type="transmembrane region" description="Helical" evidence="2">
    <location>
        <begin position="203"/>
        <end position="223"/>
    </location>
</feature>
<evidence type="ECO:0000256" key="2">
    <source>
        <dbReference type="SAM" id="Phobius"/>
    </source>
</evidence>
<keyword evidence="2" id="KW-1133">Transmembrane helix</keyword>
<feature type="transmembrane region" description="Helical" evidence="2">
    <location>
        <begin position="146"/>
        <end position="169"/>
    </location>
</feature>
<dbReference type="AlphaFoldDB" id="A0A8A4TYJ7"/>
<evidence type="ECO:0000313" key="3">
    <source>
        <dbReference type="EMBL" id="QTD51605.1"/>
    </source>
</evidence>
<evidence type="ECO:0000313" key="4">
    <source>
        <dbReference type="Proteomes" id="UP000663929"/>
    </source>
</evidence>
<proteinExistence type="predicted"/>
<protein>
    <recommendedName>
        <fullName evidence="5">CysZ protein</fullName>
    </recommendedName>
</protein>
<dbReference type="RefSeq" id="WP_237381733.1">
    <property type="nucleotide sequence ID" value="NZ_CP071793.1"/>
</dbReference>
<dbReference type="KEGG" id="scor:J3U87_03970"/>
<keyword evidence="2" id="KW-0812">Transmembrane</keyword>
<evidence type="ECO:0000256" key="1">
    <source>
        <dbReference type="SAM" id="MobiDB-lite"/>
    </source>
</evidence>
<reference evidence="3" key="1">
    <citation type="submission" date="2021-03" db="EMBL/GenBank/DDBJ databases">
        <title>Acanthopleuribacteraceae sp. M133.</title>
        <authorList>
            <person name="Wang G."/>
        </authorList>
    </citation>
    <scope>NUCLEOTIDE SEQUENCE</scope>
    <source>
        <strain evidence="3">M133</strain>
    </source>
</reference>
<name>A0A8A4TYJ7_SULCO</name>
<keyword evidence="2" id="KW-0472">Membrane</keyword>
<dbReference type="Proteomes" id="UP000663929">
    <property type="component" value="Chromosome"/>
</dbReference>
<gene>
    <name evidence="3" type="ORF">J3U87_03970</name>
</gene>
<feature type="transmembrane region" description="Helical" evidence="2">
    <location>
        <begin position="38"/>
        <end position="56"/>
    </location>
</feature>
<keyword evidence="4" id="KW-1185">Reference proteome</keyword>
<feature type="region of interest" description="Disordered" evidence="1">
    <location>
        <begin position="245"/>
        <end position="274"/>
    </location>
</feature>
<sequence>MVIDRLAIPPINTFSLLRAGGTATRTIPGLKGAAVRGFLLNWILYMALMILLNYGFYRGIHVPLRSWLPLAMPEWFLWMAVVTLWFAQIGVLLITAVFSIRLSVKLMIFWHGSLVTRVIRWFRPEFTSPGTLQQLPSLFRDLGKEVAIAIGLLFVGLIPVIGAPTVFLIGSHLQGKSIVDPYEGALAEVEGKPEPVNDLPARFFLGWAQMLLAIIPLFGWLLLPVANIYQVIGFAYLQEAERHENRERTSNEIPEESAAVDGAGESVKDENPVT</sequence>
<evidence type="ECO:0008006" key="5">
    <source>
        <dbReference type="Google" id="ProtNLM"/>
    </source>
</evidence>
<organism evidence="3 4">
    <name type="scientific">Sulfidibacter corallicola</name>
    <dbReference type="NCBI Taxonomy" id="2818388"/>
    <lineage>
        <taxon>Bacteria</taxon>
        <taxon>Pseudomonadati</taxon>
        <taxon>Acidobacteriota</taxon>
        <taxon>Holophagae</taxon>
        <taxon>Acanthopleuribacterales</taxon>
        <taxon>Acanthopleuribacteraceae</taxon>
        <taxon>Sulfidibacter</taxon>
    </lineage>
</organism>
<dbReference type="EMBL" id="CP071793">
    <property type="protein sequence ID" value="QTD51605.1"/>
    <property type="molecule type" value="Genomic_DNA"/>
</dbReference>